<dbReference type="RefSeq" id="WP_379041449.1">
    <property type="nucleotide sequence ID" value="NZ_JBHSKW010000014.1"/>
</dbReference>
<evidence type="ECO:0000256" key="4">
    <source>
        <dbReference type="ARBA" id="ARBA00022989"/>
    </source>
</evidence>
<evidence type="ECO:0000256" key="1">
    <source>
        <dbReference type="ARBA" id="ARBA00004651"/>
    </source>
</evidence>
<evidence type="ECO:0000256" key="6">
    <source>
        <dbReference type="SAM" id="Phobius"/>
    </source>
</evidence>
<feature type="transmembrane region" description="Helical" evidence="6">
    <location>
        <begin position="430"/>
        <end position="449"/>
    </location>
</feature>
<evidence type="ECO:0000313" key="7">
    <source>
        <dbReference type="EMBL" id="MFD2732107.1"/>
    </source>
</evidence>
<keyword evidence="3 6" id="KW-0812">Transmembrane</keyword>
<proteinExistence type="predicted"/>
<evidence type="ECO:0000313" key="8">
    <source>
        <dbReference type="Proteomes" id="UP001597546"/>
    </source>
</evidence>
<keyword evidence="5 6" id="KW-0472">Membrane</keyword>
<sequence>MKKVHLLVLKAFIRPFIVTFFIVMFLLLMLFLFKYIDDLIGKGFEWYVILKLLMYAAATNVAMALPLAILLSSIMTFGNLGENYELVAIKSAGISLQKAMAPLFILVTFLGIGAFLFSDYMLPIANLKMGALLYDVREQKAAFLIEEGVFNNSIPGYSIRVEKKENDGQILKDIVIYDQTKGQGNTNILMAKEGEMYKTDDGNFLILRLKDGVRYEENTGKTGYNPRQELTRLRFKETEQKFDLSSFQFKREDENLFKGNYQMLNIKQLLVYKDSVTHLSDSISKNVFKSIAPYHKIFYATQNYRIAKTIKNITFKKDGVLAGIDSIKRESVFSGAKDNIRTIKESINEAIIQKGEKTDVIRRYRIEYNRKFTLAVSCLVLFFIGAPLGAIIRKGGLGLPVVVSVLFFLIYHIISTVGEKSVKVGNMDPVWGMWMAIFVLTPIGLFLTYKATVDSALFDVDFYKNFFKKIFRKTKSS</sequence>
<dbReference type="InterPro" id="IPR005495">
    <property type="entry name" value="LptG/LptF_permease"/>
</dbReference>
<accession>A0ABW5TTJ7</accession>
<feature type="transmembrane region" description="Helical" evidence="6">
    <location>
        <begin position="12"/>
        <end position="33"/>
    </location>
</feature>
<keyword evidence="4 6" id="KW-1133">Transmembrane helix</keyword>
<feature type="transmembrane region" description="Helical" evidence="6">
    <location>
        <begin position="398"/>
        <end position="418"/>
    </location>
</feature>
<feature type="transmembrane region" description="Helical" evidence="6">
    <location>
        <begin position="53"/>
        <end position="80"/>
    </location>
</feature>
<feature type="transmembrane region" description="Helical" evidence="6">
    <location>
        <begin position="100"/>
        <end position="122"/>
    </location>
</feature>
<dbReference type="PANTHER" id="PTHR33529">
    <property type="entry name" value="SLR0882 PROTEIN-RELATED"/>
    <property type="match status" value="1"/>
</dbReference>
<dbReference type="EMBL" id="JBHULV010000029">
    <property type="protein sequence ID" value="MFD2732107.1"/>
    <property type="molecule type" value="Genomic_DNA"/>
</dbReference>
<protein>
    <submittedName>
        <fullName evidence="7">LptF/LptG family permease</fullName>
    </submittedName>
</protein>
<reference evidence="8" key="1">
    <citation type="journal article" date="2019" name="Int. J. Syst. Evol. Microbiol.">
        <title>The Global Catalogue of Microorganisms (GCM) 10K type strain sequencing project: providing services to taxonomists for standard genome sequencing and annotation.</title>
        <authorList>
            <consortium name="The Broad Institute Genomics Platform"/>
            <consortium name="The Broad Institute Genome Sequencing Center for Infectious Disease"/>
            <person name="Wu L."/>
            <person name="Ma J."/>
        </authorList>
    </citation>
    <scope>NUCLEOTIDE SEQUENCE [LARGE SCALE GENOMIC DNA]</scope>
    <source>
        <strain evidence="8">KCTC 42456</strain>
    </source>
</reference>
<gene>
    <name evidence="7" type="ORF">ACFSSE_10380</name>
</gene>
<evidence type="ECO:0000256" key="3">
    <source>
        <dbReference type="ARBA" id="ARBA00022692"/>
    </source>
</evidence>
<feature type="transmembrane region" description="Helical" evidence="6">
    <location>
        <begin position="372"/>
        <end position="392"/>
    </location>
</feature>
<keyword evidence="2" id="KW-1003">Cell membrane</keyword>
<comment type="subcellular location">
    <subcellularLocation>
        <location evidence="1">Cell membrane</location>
        <topology evidence="1">Multi-pass membrane protein</topology>
    </subcellularLocation>
</comment>
<name>A0ABW5TTJ7_9SPHI</name>
<evidence type="ECO:0000256" key="5">
    <source>
        <dbReference type="ARBA" id="ARBA00023136"/>
    </source>
</evidence>
<organism evidence="7 8">
    <name type="scientific">Pedobacter alpinus</name>
    <dbReference type="NCBI Taxonomy" id="1590643"/>
    <lineage>
        <taxon>Bacteria</taxon>
        <taxon>Pseudomonadati</taxon>
        <taxon>Bacteroidota</taxon>
        <taxon>Sphingobacteriia</taxon>
        <taxon>Sphingobacteriales</taxon>
        <taxon>Sphingobacteriaceae</taxon>
        <taxon>Pedobacter</taxon>
    </lineage>
</organism>
<comment type="caution">
    <text evidence="7">The sequence shown here is derived from an EMBL/GenBank/DDBJ whole genome shotgun (WGS) entry which is preliminary data.</text>
</comment>
<evidence type="ECO:0000256" key="2">
    <source>
        <dbReference type="ARBA" id="ARBA00022475"/>
    </source>
</evidence>
<dbReference type="PANTHER" id="PTHR33529:SF6">
    <property type="entry name" value="YJGP_YJGQ FAMILY PERMEASE"/>
    <property type="match status" value="1"/>
</dbReference>
<keyword evidence="8" id="KW-1185">Reference proteome</keyword>
<dbReference type="Proteomes" id="UP001597546">
    <property type="component" value="Unassembled WGS sequence"/>
</dbReference>
<dbReference type="Pfam" id="PF03739">
    <property type="entry name" value="LptF_LptG"/>
    <property type="match status" value="1"/>
</dbReference>